<proteinExistence type="predicted"/>
<evidence type="ECO:0000256" key="1">
    <source>
        <dbReference type="SAM" id="MobiDB-lite"/>
    </source>
</evidence>
<feature type="region of interest" description="Disordered" evidence="1">
    <location>
        <begin position="1"/>
        <end position="36"/>
    </location>
</feature>
<name>A0A0M3JA24_ANISI</name>
<dbReference type="EMBL" id="UYRR01007272">
    <property type="protein sequence ID" value="VDK23463.1"/>
    <property type="molecule type" value="Genomic_DNA"/>
</dbReference>
<reference evidence="4" key="1">
    <citation type="submission" date="2017-02" db="UniProtKB">
        <authorList>
            <consortium name="WormBaseParasite"/>
        </authorList>
    </citation>
    <scope>IDENTIFICATION</scope>
</reference>
<dbReference type="WBParaSite" id="ASIM_0000444401-mRNA-1">
    <property type="protein sequence ID" value="ASIM_0000444401-mRNA-1"/>
    <property type="gene ID" value="ASIM_0000444401"/>
</dbReference>
<organism evidence="4">
    <name type="scientific">Anisakis simplex</name>
    <name type="common">Herring worm</name>
    <dbReference type="NCBI Taxonomy" id="6269"/>
    <lineage>
        <taxon>Eukaryota</taxon>
        <taxon>Metazoa</taxon>
        <taxon>Ecdysozoa</taxon>
        <taxon>Nematoda</taxon>
        <taxon>Chromadorea</taxon>
        <taxon>Rhabditida</taxon>
        <taxon>Spirurina</taxon>
        <taxon>Ascaridomorpha</taxon>
        <taxon>Ascaridoidea</taxon>
        <taxon>Anisakidae</taxon>
        <taxon>Anisakis</taxon>
        <taxon>Anisakis simplex complex</taxon>
    </lineage>
</organism>
<accession>A0A0M3JA24</accession>
<protein>
    <submittedName>
        <fullName evidence="2 4">Uncharacterized protein</fullName>
    </submittedName>
</protein>
<keyword evidence="3" id="KW-1185">Reference proteome</keyword>
<sequence length="97" mass="10853">MKPNLRNADVKSSRHGSLSPKDGTQTPTKIQPKRRAKSAIKDYSLLLLNKPSINYSGNRAKVVDDGTPSKIIASQLQKVNFQYSFIFVLILIPITQR</sequence>
<evidence type="ECO:0000313" key="2">
    <source>
        <dbReference type="EMBL" id="VDK23463.1"/>
    </source>
</evidence>
<dbReference type="AlphaFoldDB" id="A0A0M3JA24"/>
<evidence type="ECO:0000313" key="4">
    <source>
        <dbReference type="WBParaSite" id="ASIM_0000444401-mRNA-1"/>
    </source>
</evidence>
<evidence type="ECO:0000313" key="3">
    <source>
        <dbReference type="Proteomes" id="UP000267096"/>
    </source>
</evidence>
<dbReference type="Proteomes" id="UP000267096">
    <property type="component" value="Unassembled WGS sequence"/>
</dbReference>
<reference evidence="2 3" key="2">
    <citation type="submission" date="2018-11" db="EMBL/GenBank/DDBJ databases">
        <authorList>
            <consortium name="Pathogen Informatics"/>
        </authorList>
    </citation>
    <scope>NUCLEOTIDE SEQUENCE [LARGE SCALE GENOMIC DNA]</scope>
</reference>
<gene>
    <name evidence="2" type="ORF">ASIM_LOCUS4260</name>
</gene>